<evidence type="ECO:0000256" key="1">
    <source>
        <dbReference type="SAM" id="SignalP"/>
    </source>
</evidence>
<keyword evidence="1" id="KW-0732">Signal</keyword>
<proteinExistence type="predicted"/>
<dbReference type="AlphaFoldDB" id="A0A6L2ZWJ6"/>
<accession>A0A6L2ZWJ6</accession>
<comment type="caution">
    <text evidence="2">The sequence shown here is derived from an EMBL/GenBank/DDBJ whole genome shotgun (WGS) entry which is preliminary data.</text>
</comment>
<organism evidence="2 3">
    <name type="scientific">Lactococcus garvieae</name>
    <dbReference type="NCBI Taxonomy" id="1363"/>
    <lineage>
        <taxon>Bacteria</taxon>
        <taxon>Bacillati</taxon>
        <taxon>Bacillota</taxon>
        <taxon>Bacilli</taxon>
        <taxon>Lactobacillales</taxon>
        <taxon>Streptococcaceae</taxon>
        <taxon>Lactococcus</taxon>
    </lineage>
</organism>
<dbReference type="RefSeq" id="WP_176490557.1">
    <property type="nucleotide sequence ID" value="NZ_BLXU01000010.1"/>
</dbReference>
<gene>
    <name evidence="2" type="primary">ykhK</name>
    <name evidence="2" type="ORF">ikelab_16970</name>
</gene>
<evidence type="ECO:0000313" key="3">
    <source>
        <dbReference type="Proteomes" id="UP000504756"/>
    </source>
</evidence>
<evidence type="ECO:0000313" key="2">
    <source>
        <dbReference type="EMBL" id="GFO52422.1"/>
    </source>
</evidence>
<feature type="chain" id="PRO_5039321531" evidence="1">
    <location>
        <begin position="25"/>
        <end position="251"/>
    </location>
</feature>
<protein>
    <submittedName>
        <fullName evidence="2">Uncharacterized protein</fullName>
    </submittedName>
</protein>
<sequence length="251" mass="27196">MEKKKLKITLSCVTLLLLSSGTYAYTTAQNHQENNYNPQISNTQQSQNLVALDTVIDEKSVPVKPVEDGKVNDEFVNRFDNAVSLNDKTGQFEINKSKIPDNASEDEISSLNNMVDKSNESLKKIIASTPKENTVQTGDSVVVANDEKTAKEEAKESQISTMGKYHNGSTYLHVYWWGLRIGINKAQTQYAASAGLVIAGVYVPARAAQAALGVLGLSVGKFIPGGIVFNSSPQFIPIAGSNAIVWGVGWQ</sequence>
<name>A0A6L2ZWJ6_9LACT</name>
<dbReference type="EMBL" id="BLXU01000010">
    <property type="protein sequence ID" value="GFO52422.1"/>
    <property type="molecule type" value="Genomic_DNA"/>
</dbReference>
<feature type="signal peptide" evidence="1">
    <location>
        <begin position="1"/>
        <end position="24"/>
    </location>
</feature>
<dbReference type="Proteomes" id="UP000504756">
    <property type="component" value="Unassembled WGS sequence"/>
</dbReference>
<reference evidence="2 3" key="1">
    <citation type="submission" date="2020-06" db="EMBL/GenBank/DDBJ databases">
        <title>Draft genome sequence of Lactic acid bacteria from Okinawan-style tofu.</title>
        <authorList>
            <person name="Takara I."/>
            <person name="Ikematsu S."/>
        </authorList>
    </citation>
    <scope>NUCLEOTIDE SEQUENCE [LARGE SCALE GENOMIC DNA]</scope>
    <source>
        <strain evidence="3">lg38</strain>
    </source>
</reference>